<dbReference type="InterPro" id="IPR012902">
    <property type="entry name" value="N_methyl_site"/>
</dbReference>
<organism evidence="3 4">
    <name type="scientific">Blautia parvula</name>
    <dbReference type="NCBI Taxonomy" id="2877527"/>
    <lineage>
        <taxon>Bacteria</taxon>
        <taxon>Bacillati</taxon>
        <taxon>Bacillota</taxon>
        <taxon>Clostridia</taxon>
        <taxon>Lachnospirales</taxon>
        <taxon>Lachnospiraceae</taxon>
        <taxon>Blautia</taxon>
    </lineage>
</organism>
<keyword evidence="4" id="KW-1185">Reference proteome</keyword>
<accession>A0ABQ0C3H4</accession>
<keyword evidence="2" id="KW-0812">Transmembrane</keyword>
<evidence type="ECO:0000313" key="4">
    <source>
        <dbReference type="Proteomes" id="UP001600941"/>
    </source>
</evidence>
<protein>
    <recommendedName>
        <fullName evidence="5">Prepilin-type N-terminal cleavage/methylation domain-containing protein</fullName>
    </recommendedName>
</protein>
<keyword evidence="2" id="KW-1133">Transmembrane helix</keyword>
<evidence type="ECO:0000313" key="3">
    <source>
        <dbReference type="EMBL" id="GAA6503346.1"/>
    </source>
</evidence>
<evidence type="ECO:0008006" key="5">
    <source>
        <dbReference type="Google" id="ProtNLM"/>
    </source>
</evidence>
<proteinExistence type="predicted"/>
<keyword evidence="2" id="KW-0472">Membrane</keyword>
<reference evidence="3 4" key="1">
    <citation type="submission" date="2024-04" db="EMBL/GenBank/DDBJ databases">
        <title>Defined microbial consortia suppress multidrug-resistant proinflammatory Enterobacteriaceae via ecological control.</title>
        <authorList>
            <person name="Furuichi M."/>
            <person name="Kawaguchi T."/>
            <person name="Pust M."/>
            <person name="Yasuma K."/>
            <person name="Plichta D."/>
            <person name="Hasegawa N."/>
            <person name="Ohya T."/>
            <person name="Bhattarai S."/>
            <person name="Sasajima S."/>
            <person name="Aoto Y."/>
            <person name="Tuganbaev T."/>
            <person name="Yaginuma M."/>
            <person name="Ueda M."/>
            <person name="Okahashi N."/>
            <person name="Amafuji K."/>
            <person name="Kiridooshi Y."/>
            <person name="Sugita K."/>
            <person name="Strazar M."/>
            <person name="Skelly A."/>
            <person name="Suda W."/>
            <person name="Hattori M."/>
            <person name="Nakamoto N."/>
            <person name="Caballero S."/>
            <person name="Norman J."/>
            <person name="Olle B."/>
            <person name="Tanoue T."/>
            <person name="Arita M."/>
            <person name="Bucci V."/>
            <person name="Atarashi K."/>
            <person name="Xavier R."/>
            <person name="Honda K."/>
        </authorList>
    </citation>
    <scope>NUCLEOTIDE SEQUENCE [LARGE SCALE GENOMIC DNA]</scope>
    <source>
        <strain evidence="4">k34-0107-D12</strain>
    </source>
</reference>
<feature type="region of interest" description="Disordered" evidence="1">
    <location>
        <begin position="216"/>
        <end position="250"/>
    </location>
</feature>
<evidence type="ECO:0000256" key="1">
    <source>
        <dbReference type="SAM" id="MobiDB-lite"/>
    </source>
</evidence>
<gene>
    <name evidence="3" type="ORF">K340107D12_61620</name>
</gene>
<comment type="caution">
    <text evidence="3">The sequence shown here is derived from an EMBL/GenBank/DDBJ whole genome shotgun (WGS) entry which is preliminary data.</text>
</comment>
<evidence type="ECO:0000256" key="2">
    <source>
        <dbReference type="SAM" id="Phobius"/>
    </source>
</evidence>
<dbReference type="EMBL" id="BAABZQ010000001">
    <property type="protein sequence ID" value="GAA6503346.1"/>
    <property type="molecule type" value="Genomic_DNA"/>
</dbReference>
<dbReference type="PROSITE" id="PS00409">
    <property type="entry name" value="PROKAR_NTER_METHYL"/>
    <property type="match status" value="1"/>
</dbReference>
<dbReference type="Proteomes" id="UP001600941">
    <property type="component" value="Unassembled WGS sequence"/>
</dbReference>
<name>A0ABQ0C3H4_9FIRM</name>
<feature type="transmembrane region" description="Helical" evidence="2">
    <location>
        <begin position="20"/>
        <end position="38"/>
    </location>
</feature>
<sequence length="391" mass="44508">MKCNKDKKEYRKILNSRQGVTLIELIVTFALISLFVILTSQAISSAMNVYYHIQGINMGRQVSDTLMDKITGQISGAQATVNKKETNVIISNGEYTEKESKNEDSSYLSVAEGEKGTMVDFYNQGNSHVTIKTKAFKDESPDEKKLVIYYYPVRAYEEVDWEFDQKMYMGYSIKDLSFSWADRSEYPENIMKVELTISGKYGDYSTVRYVECYNLDSGSESEEPPSGGGDDGKDDGKDDDEDYEDGNGSIHLKKNGKDVLNIKAGKKKYKDYYQEFLDNGKKGFTLPAGVFKTGGEYYIIPKPVEIYADDMPDSLEKFITRYGKDKCLYVKKNAEIYTTDNWDNRVTPGLGDIYFYNNRYYLCYNQGPTKDPVTNVGAWADITDFVKIGNK</sequence>